<dbReference type="RefSeq" id="WP_103561557.1">
    <property type="nucleotide sequence ID" value="NZ_MTBP01000001.1"/>
</dbReference>
<feature type="signal peptide" evidence="1">
    <location>
        <begin position="1"/>
        <end position="23"/>
    </location>
</feature>
<keyword evidence="3" id="KW-1185">Reference proteome</keyword>
<comment type="caution">
    <text evidence="2">The sequence shown here is derived from an EMBL/GenBank/DDBJ whole genome shotgun (WGS) entry which is preliminary data.</text>
</comment>
<evidence type="ECO:0000313" key="2">
    <source>
        <dbReference type="EMBL" id="POM26615.1"/>
    </source>
</evidence>
<gene>
    <name evidence="2" type="ORF">BTM25_10170</name>
</gene>
<reference evidence="2 3" key="1">
    <citation type="journal article" date="2017" name="Chemistry">
        <title>Isolation, Biosynthesis and Chemical Modifications of Rubterolones A-F: Rare Tropolone Alkaloids from Actinomadura sp. 5-2.</title>
        <authorList>
            <person name="Guo H."/>
            <person name="Benndorf R."/>
            <person name="Leichnitz D."/>
            <person name="Klassen J.L."/>
            <person name="Vollmers J."/>
            <person name="Gorls H."/>
            <person name="Steinacker M."/>
            <person name="Weigel C."/>
            <person name="Dahse H.M."/>
            <person name="Kaster A.K."/>
            <person name="de Beer Z.W."/>
            <person name="Poulsen M."/>
            <person name="Beemelmanns C."/>
        </authorList>
    </citation>
    <scope>NUCLEOTIDE SEQUENCE [LARGE SCALE GENOMIC DNA]</scope>
    <source>
        <strain evidence="2 3">5-2</strain>
    </source>
</reference>
<evidence type="ECO:0000313" key="3">
    <source>
        <dbReference type="Proteomes" id="UP000242367"/>
    </source>
</evidence>
<dbReference type="AlphaFoldDB" id="A0A2P4UNK2"/>
<proteinExistence type="predicted"/>
<dbReference type="EMBL" id="MTBP01000001">
    <property type="protein sequence ID" value="POM26615.1"/>
    <property type="molecule type" value="Genomic_DNA"/>
</dbReference>
<protein>
    <recommendedName>
        <fullName evidence="4">Chaplin</fullName>
    </recommendedName>
</protein>
<evidence type="ECO:0008006" key="4">
    <source>
        <dbReference type="Google" id="ProtNLM"/>
    </source>
</evidence>
<accession>A0A2P4UNK2</accession>
<feature type="chain" id="PRO_5039157621" description="Chaplin" evidence="1">
    <location>
        <begin position="24"/>
        <end position="66"/>
    </location>
</feature>
<name>A0A2P4UNK2_9ACTN</name>
<evidence type="ECO:0000256" key="1">
    <source>
        <dbReference type="SAM" id="SignalP"/>
    </source>
</evidence>
<dbReference type="Proteomes" id="UP000242367">
    <property type="component" value="Unassembled WGS sequence"/>
</dbReference>
<keyword evidence="1" id="KW-0732">Signal</keyword>
<organism evidence="2 3">
    <name type="scientific">Actinomadura rubteroloni</name>
    <dbReference type="NCBI Taxonomy" id="1926885"/>
    <lineage>
        <taxon>Bacteria</taxon>
        <taxon>Bacillati</taxon>
        <taxon>Actinomycetota</taxon>
        <taxon>Actinomycetes</taxon>
        <taxon>Streptosporangiales</taxon>
        <taxon>Thermomonosporaceae</taxon>
        <taxon>Actinomadura</taxon>
    </lineage>
</organism>
<sequence length="66" mass="6412" precursor="true">MVNRWTSALAAGVTALAMSAVLAAVPARAEVAGHGHGGDCSDAALLAIPINLVGNQNAGACAGDRD</sequence>